<evidence type="ECO:0000313" key="2">
    <source>
        <dbReference type="Proteomes" id="UP000244037"/>
    </source>
</evidence>
<dbReference type="OrthoDB" id="8278692at2"/>
<dbReference type="EMBL" id="QAYC01000026">
    <property type="protein sequence ID" value="PTW39769.1"/>
    <property type="molecule type" value="Genomic_DNA"/>
</dbReference>
<organism evidence="1 2">
    <name type="scientific">Rhodovulum kholense</name>
    <dbReference type="NCBI Taxonomy" id="453584"/>
    <lineage>
        <taxon>Bacteria</taxon>
        <taxon>Pseudomonadati</taxon>
        <taxon>Pseudomonadota</taxon>
        <taxon>Alphaproteobacteria</taxon>
        <taxon>Rhodobacterales</taxon>
        <taxon>Paracoccaceae</taxon>
        <taxon>Rhodovulum</taxon>
    </lineage>
</organism>
<gene>
    <name evidence="1" type="ORF">C8N38_12630</name>
</gene>
<comment type="caution">
    <text evidence="1">The sequence shown here is derived from an EMBL/GenBank/DDBJ whole genome shotgun (WGS) entry which is preliminary data.</text>
</comment>
<reference evidence="1 2" key="1">
    <citation type="submission" date="2018-04" db="EMBL/GenBank/DDBJ databases">
        <title>Genomic Encyclopedia of Archaeal and Bacterial Type Strains, Phase II (KMG-II): from individual species to whole genera.</title>
        <authorList>
            <person name="Goeker M."/>
        </authorList>
    </citation>
    <scope>NUCLEOTIDE SEQUENCE [LARGE SCALE GENOMIC DNA]</scope>
    <source>
        <strain evidence="1 2">DSM 19783</strain>
    </source>
</reference>
<protein>
    <submittedName>
        <fullName evidence="1">Uncharacterized protein</fullName>
    </submittedName>
</protein>
<keyword evidence="2" id="KW-1185">Reference proteome</keyword>
<sequence length="346" mass="37098">MELNFSAAALQSTDHFALAAVELEYDAPFSAVLVHRPALSQPWERIDIERTIVALTFFGADLMALSDEGDIYRIGSSIERSKIEGAGVSSSDADGRGRCTVMCTSGEKLWVAGENGQLYANVDGISEWAKIALNSKFQAVALLADGDGGVFLVGDDVIEAISPAEVDYTNPQAILDALRVDRDTREQAGPTAHLYHVSADLVVSELSIPDCSNVRGLASYGSGEVGITGVDGLFLKGKPRAGLFRENLGLKGQTLLCSAAAAQGIVIGTDSHWYVFDGATVEPLRLGIAKHTARLPLSVYESAGSTVLFDCKMNPLVLAQGIWSDIEVPSALRKREFDMQDFLQDR</sequence>
<evidence type="ECO:0000313" key="1">
    <source>
        <dbReference type="EMBL" id="PTW39769.1"/>
    </source>
</evidence>
<dbReference type="Proteomes" id="UP000244037">
    <property type="component" value="Unassembled WGS sequence"/>
</dbReference>
<name>A0A8E2VG72_9RHOB</name>
<accession>A0A8E2VG72</accession>
<dbReference type="AlphaFoldDB" id="A0A8E2VG72"/>
<proteinExistence type="predicted"/>
<dbReference type="RefSeq" id="WP_146176328.1">
    <property type="nucleotide sequence ID" value="NZ_QAYC01000026.1"/>
</dbReference>